<dbReference type="Proteomes" id="UP000510886">
    <property type="component" value="Chromosome"/>
</dbReference>
<evidence type="ECO:0000256" key="2">
    <source>
        <dbReference type="ARBA" id="ARBA00023125"/>
    </source>
</evidence>
<evidence type="ECO:0000313" key="6">
    <source>
        <dbReference type="Proteomes" id="UP000510886"/>
    </source>
</evidence>
<dbReference type="PROSITE" id="PS51118">
    <property type="entry name" value="HTH_HXLR"/>
    <property type="match status" value="1"/>
</dbReference>
<dbReference type="InterPro" id="IPR036390">
    <property type="entry name" value="WH_DNA-bd_sf"/>
</dbReference>
<dbReference type="AlphaFoldDB" id="A0A7H9EJN6"/>
<dbReference type="InterPro" id="IPR036388">
    <property type="entry name" value="WH-like_DNA-bd_sf"/>
</dbReference>
<accession>A0A7H9EJN6</accession>
<name>A0A7H9EJN6_9LACO</name>
<dbReference type="PANTHER" id="PTHR33204:SF29">
    <property type="entry name" value="TRANSCRIPTIONAL REGULATOR"/>
    <property type="match status" value="1"/>
</dbReference>
<dbReference type="PANTHER" id="PTHR33204">
    <property type="entry name" value="TRANSCRIPTIONAL REGULATOR, MARR FAMILY"/>
    <property type="match status" value="1"/>
</dbReference>
<evidence type="ECO:0000313" key="5">
    <source>
        <dbReference type="EMBL" id="QLL77452.1"/>
    </source>
</evidence>
<dbReference type="RefSeq" id="WP_180849308.1">
    <property type="nucleotide sequence ID" value="NZ_CP047418.1"/>
</dbReference>
<dbReference type="InterPro" id="IPR002577">
    <property type="entry name" value="HTH_HxlR"/>
</dbReference>
<dbReference type="SUPFAM" id="SSF46785">
    <property type="entry name" value="Winged helix' DNA-binding domain"/>
    <property type="match status" value="1"/>
</dbReference>
<dbReference type="GO" id="GO:0003677">
    <property type="term" value="F:DNA binding"/>
    <property type="evidence" value="ECO:0007669"/>
    <property type="project" value="UniProtKB-KW"/>
</dbReference>
<keyword evidence="1" id="KW-0805">Transcription regulation</keyword>
<reference evidence="5 6" key="1">
    <citation type="submission" date="2020-01" db="EMBL/GenBank/DDBJ databases">
        <title>Complete and circular genome sequences of six lactobacillus isolates from horses.</title>
        <authorList>
            <person name="Hassan H.M."/>
        </authorList>
    </citation>
    <scope>NUCLEOTIDE SEQUENCE [LARGE SCALE GENOMIC DNA]</scope>
    <source>
        <strain evidence="5 6">1A</strain>
    </source>
</reference>
<feature type="domain" description="HTH hxlR-type" evidence="4">
    <location>
        <begin position="8"/>
        <end position="107"/>
    </location>
</feature>
<gene>
    <name evidence="5" type="ORF">GTO87_01750</name>
</gene>
<evidence type="ECO:0000256" key="1">
    <source>
        <dbReference type="ARBA" id="ARBA00023015"/>
    </source>
</evidence>
<organism evidence="5 6">
    <name type="scientific">Ligilactobacillus saerimneri</name>
    <dbReference type="NCBI Taxonomy" id="228229"/>
    <lineage>
        <taxon>Bacteria</taxon>
        <taxon>Bacillati</taxon>
        <taxon>Bacillota</taxon>
        <taxon>Bacilli</taxon>
        <taxon>Lactobacillales</taxon>
        <taxon>Lactobacillaceae</taxon>
        <taxon>Ligilactobacillus</taxon>
    </lineage>
</organism>
<dbReference type="Gene3D" id="1.10.10.10">
    <property type="entry name" value="Winged helix-like DNA-binding domain superfamily/Winged helix DNA-binding domain"/>
    <property type="match status" value="1"/>
</dbReference>
<dbReference type="Pfam" id="PF01638">
    <property type="entry name" value="HxlR"/>
    <property type="match status" value="1"/>
</dbReference>
<keyword evidence="3" id="KW-0804">Transcription</keyword>
<protein>
    <submittedName>
        <fullName evidence="5">Transcriptional regulator</fullName>
    </submittedName>
</protein>
<evidence type="ECO:0000259" key="4">
    <source>
        <dbReference type="PROSITE" id="PS51118"/>
    </source>
</evidence>
<dbReference type="KEGG" id="lsw:GTO87_01750"/>
<evidence type="ECO:0000256" key="3">
    <source>
        <dbReference type="ARBA" id="ARBA00023163"/>
    </source>
</evidence>
<sequence>MSFEPLDCHIDDGLKSLLGKWKIPILIQLRAQQVLRFSDLYHALPGITKKMLTQTLKELEEDDLVNRKVYPVVPPKVEYQLSAHGQELIPTLDALHAWGIAHSAHLAHKQHRHD</sequence>
<proteinExistence type="predicted"/>
<keyword evidence="2" id="KW-0238">DNA-binding</keyword>
<dbReference type="EMBL" id="CP047418">
    <property type="protein sequence ID" value="QLL77452.1"/>
    <property type="molecule type" value="Genomic_DNA"/>
</dbReference>